<dbReference type="GO" id="GO:0034722">
    <property type="term" value="F:gamma-glutamyl-peptidase activity"/>
    <property type="evidence" value="ECO:0007669"/>
    <property type="project" value="UniProtKB-EC"/>
</dbReference>
<dbReference type="EMBL" id="JAXCGZ010013856">
    <property type="protein sequence ID" value="KAK7071875.1"/>
    <property type="molecule type" value="Genomic_DNA"/>
</dbReference>
<dbReference type="InterPro" id="IPR015527">
    <property type="entry name" value="Pept_C26_g-glut_hydrolase"/>
</dbReference>
<dbReference type="GO" id="GO:0005576">
    <property type="term" value="C:extracellular region"/>
    <property type="evidence" value="ECO:0007669"/>
    <property type="project" value="UniProtKB-SubCell"/>
</dbReference>
<dbReference type="InterPro" id="IPR029062">
    <property type="entry name" value="Class_I_gatase-like"/>
</dbReference>
<evidence type="ECO:0000313" key="11">
    <source>
        <dbReference type="Proteomes" id="UP001381693"/>
    </source>
</evidence>
<dbReference type="AlphaFoldDB" id="A0AAN9A493"/>
<keyword evidence="6" id="KW-0378">Hydrolase</keyword>
<reference evidence="10 11" key="1">
    <citation type="submission" date="2023-11" db="EMBL/GenBank/DDBJ databases">
        <title>Halocaridina rubra genome assembly.</title>
        <authorList>
            <person name="Smith C."/>
        </authorList>
    </citation>
    <scope>NUCLEOTIDE SEQUENCE [LARGE SCALE GENOMIC DNA]</scope>
    <source>
        <strain evidence="10">EP-1</strain>
        <tissue evidence="10">Whole</tissue>
    </source>
</reference>
<dbReference type="EC" id="3.4.19.9" evidence="3"/>
<feature type="chain" id="PRO_5043047656" description="folate gamma-glutamyl hydrolase" evidence="9">
    <location>
        <begin position="23"/>
        <end position="204"/>
    </location>
</feature>
<dbReference type="SUPFAM" id="SSF52317">
    <property type="entry name" value="Class I glutamine amidotransferase-like"/>
    <property type="match status" value="1"/>
</dbReference>
<evidence type="ECO:0000256" key="8">
    <source>
        <dbReference type="PROSITE-ProRule" id="PRU00607"/>
    </source>
</evidence>
<dbReference type="GO" id="GO:0046900">
    <property type="term" value="P:tetrahydrofolylpolyglutamate metabolic process"/>
    <property type="evidence" value="ECO:0007669"/>
    <property type="project" value="TreeGrafter"/>
</dbReference>
<sequence>MKIVGKLLSTLTVAVAVISAQADSDLNLQPIIGILSQELSRGMTEALSDTYYTSYIAASYVKYFESGGARVVPILINQDESYYRNITSSINGLVFPGGSASITQKSGYGRAGRLLYDLVMDAAENGIIIPLFTVCLGFEMLMYLAANNTKLLTSCKAQNRADPLYMKNEWQDSQLFGDIPDDVFKTLTTTNSTSNFHKYCVTEE</sequence>
<keyword evidence="4" id="KW-0964">Secreted</keyword>
<dbReference type="Proteomes" id="UP001381693">
    <property type="component" value="Unassembled WGS sequence"/>
</dbReference>
<comment type="caution">
    <text evidence="10">The sequence shown here is derived from an EMBL/GenBank/DDBJ whole genome shotgun (WGS) entry which is preliminary data.</text>
</comment>
<evidence type="ECO:0000256" key="6">
    <source>
        <dbReference type="ARBA" id="ARBA00022801"/>
    </source>
</evidence>
<feature type="active site" description="Nucleophile" evidence="7">
    <location>
        <position position="135"/>
    </location>
</feature>
<evidence type="ECO:0000256" key="9">
    <source>
        <dbReference type="SAM" id="SignalP"/>
    </source>
</evidence>
<dbReference type="PROSITE" id="PS51275">
    <property type="entry name" value="PEPTIDASE_C26_GGH"/>
    <property type="match status" value="1"/>
</dbReference>
<comment type="subcellular location">
    <subcellularLocation>
        <location evidence="1">Secreted</location>
        <location evidence="1">Extracellular space</location>
    </subcellularLocation>
</comment>
<dbReference type="Gene3D" id="3.40.50.880">
    <property type="match status" value="1"/>
</dbReference>
<feature type="non-terminal residue" evidence="10">
    <location>
        <position position="204"/>
    </location>
</feature>
<feature type="signal peptide" evidence="9">
    <location>
        <begin position="1"/>
        <end position="22"/>
    </location>
</feature>
<dbReference type="PANTHER" id="PTHR11315">
    <property type="entry name" value="PROTEASE FAMILY C26 GAMMA-GLUTAMYL HYDROLASE"/>
    <property type="match status" value="1"/>
</dbReference>
<proteinExistence type="inferred from homology"/>
<evidence type="ECO:0000256" key="2">
    <source>
        <dbReference type="ARBA" id="ARBA00011083"/>
    </source>
</evidence>
<keyword evidence="11" id="KW-1185">Reference proteome</keyword>
<evidence type="ECO:0000256" key="5">
    <source>
        <dbReference type="ARBA" id="ARBA00022729"/>
    </source>
</evidence>
<comment type="caution">
    <text evidence="8">Lacks conserved residue(s) required for the propagation of feature annotation.</text>
</comment>
<dbReference type="GO" id="GO:0005773">
    <property type="term" value="C:vacuole"/>
    <property type="evidence" value="ECO:0007669"/>
    <property type="project" value="TreeGrafter"/>
</dbReference>
<dbReference type="PANTHER" id="PTHR11315:SF0">
    <property type="entry name" value="FOLATE GAMMA-GLUTAMYL HYDROLASE"/>
    <property type="match status" value="1"/>
</dbReference>
<protein>
    <recommendedName>
        <fullName evidence="3">folate gamma-glutamyl hydrolase</fullName>
        <ecNumber evidence="3">3.4.19.9</ecNumber>
    </recommendedName>
</protein>
<dbReference type="Pfam" id="PF07722">
    <property type="entry name" value="Peptidase_C26"/>
    <property type="match status" value="1"/>
</dbReference>
<dbReference type="InterPro" id="IPR011697">
    <property type="entry name" value="Peptidase_C26"/>
</dbReference>
<evidence type="ECO:0000256" key="4">
    <source>
        <dbReference type="ARBA" id="ARBA00022525"/>
    </source>
</evidence>
<organism evidence="10 11">
    <name type="scientific">Halocaridina rubra</name>
    <name type="common">Hawaiian red shrimp</name>
    <dbReference type="NCBI Taxonomy" id="373956"/>
    <lineage>
        <taxon>Eukaryota</taxon>
        <taxon>Metazoa</taxon>
        <taxon>Ecdysozoa</taxon>
        <taxon>Arthropoda</taxon>
        <taxon>Crustacea</taxon>
        <taxon>Multicrustacea</taxon>
        <taxon>Malacostraca</taxon>
        <taxon>Eumalacostraca</taxon>
        <taxon>Eucarida</taxon>
        <taxon>Decapoda</taxon>
        <taxon>Pleocyemata</taxon>
        <taxon>Caridea</taxon>
        <taxon>Atyoidea</taxon>
        <taxon>Atyidae</taxon>
        <taxon>Halocaridina</taxon>
    </lineage>
</organism>
<name>A0AAN9A493_HALRR</name>
<accession>A0AAN9A493</accession>
<evidence type="ECO:0000313" key="10">
    <source>
        <dbReference type="EMBL" id="KAK7071875.1"/>
    </source>
</evidence>
<evidence type="ECO:0000256" key="7">
    <source>
        <dbReference type="PIRSR" id="PIRSR615527-1"/>
    </source>
</evidence>
<comment type="similarity">
    <text evidence="2">Belongs to the peptidase C26 family.</text>
</comment>
<gene>
    <name evidence="10" type="ORF">SK128_012855</name>
</gene>
<evidence type="ECO:0000256" key="3">
    <source>
        <dbReference type="ARBA" id="ARBA00012886"/>
    </source>
</evidence>
<keyword evidence="5 9" id="KW-0732">Signal</keyword>
<evidence type="ECO:0000256" key="1">
    <source>
        <dbReference type="ARBA" id="ARBA00004239"/>
    </source>
</evidence>
<dbReference type="PROSITE" id="PS51273">
    <property type="entry name" value="GATASE_TYPE_1"/>
    <property type="match status" value="1"/>
</dbReference>